<gene>
    <name evidence="1" type="ORF">CSKR_110285</name>
</gene>
<dbReference type="EMBL" id="NIRI02000042">
    <property type="protein sequence ID" value="KAG5450883.1"/>
    <property type="molecule type" value="Genomic_DNA"/>
</dbReference>
<protein>
    <submittedName>
        <fullName evidence="1">Uncharacterized protein</fullName>
    </submittedName>
</protein>
<evidence type="ECO:0000313" key="2">
    <source>
        <dbReference type="Proteomes" id="UP000286415"/>
    </source>
</evidence>
<proteinExistence type="predicted"/>
<reference evidence="1 2" key="1">
    <citation type="journal article" date="2018" name="Biotechnol. Adv.">
        <title>Improved genomic resources and new bioinformatic workflow for the carcinogenic parasite Clonorchis sinensis: Biotechnological implications.</title>
        <authorList>
            <person name="Wang D."/>
            <person name="Korhonen P.K."/>
            <person name="Gasser R.B."/>
            <person name="Young N.D."/>
        </authorList>
    </citation>
    <scope>NUCLEOTIDE SEQUENCE [LARGE SCALE GENOMIC DNA]</scope>
    <source>
        <strain evidence="1">Cs-k2</strain>
    </source>
</reference>
<evidence type="ECO:0000313" key="1">
    <source>
        <dbReference type="EMBL" id="KAG5450883.1"/>
    </source>
</evidence>
<reference evidence="1 2" key="2">
    <citation type="journal article" date="2021" name="Genomics">
        <title>High-quality reference genome for Clonorchis sinensis.</title>
        <authorList>
            <person name="Young N.D."/>
            <person name="Stroehlein A.J."/>
            <person name="Kinkar L."/>
            <person name="Wang T."/>
            <person name="Sohn W.M."/>
            <person name="Chang B.C.H."/>
            <person name="Kaur P."/>
            <person name="Weisz D."/>
            <person name="Dudchenko O."/>
            <person name="Aiden E.L."/>
            <person name="Korhonen P.K."/>
            <person name="Gasser R.B."/>
        </authorList>
    </citation>
    <scope>NUCLEOTIDE SEQUENCE [LARGE SCALE GENOMIC DNA]</scope>
    <source>
        <strain evidence="1">Cs-k2</strain>
    </source>
</reference>
<dbReference type="AlphaFoldDB" id="A0A3R7JTG7"/>
<accession>A0A3R7JTG7</accession>
<sequence length="97" mass="11062">MQTNATKRLHEFRNGSHFSRDAKRIYEKTCYSHASSVVSTVTRLSPLKVVRMPPLFIYLRQVGSSSGSTRPFFGRQVCCCSQPNLLINRKVQMSTVH</sequence>
<comment type="caution">
    <text evidence="1">The sequence shown here is derived from an EMBL/GenBank/DDBJ whole genome shotgun (WGS) entry which is preliminary data.</text>
</comment>
<dbReference type="InParanoid" id="A0A3R7JTG7"/>
<dbReference type="OrthoDB" id="10543037at2759"/>
<keyword evidence="2" id="KW-1185">Reference proteome</keyword>
<name>A0A3R7JTG7_CLOSI</name>
<dbReference type="Proteomes" id="UP000286415">
    <property type="component" value="Unassembled WGS sequence"/>
</dbReference>
<organism evidence="1 2">
    <name type="scientific">Clonorchis sinensis</name>
    <name type="common">Chinese liver fluke</name>
    <dbReference type="NCBI Taxonomy" id="79923"/>
    <lineage>
        <taxon>Eukaryota</taxon>
        <taxon>Metazoa</taxon>
        <taxon>Spiralia</taxon>
        <taxon>Lophotrochozoa</taxon>
        <taxon>Platyhelminthes</taxon>
        <taxon>Trematoda</taxon>
        <taxon>Digenea</taxon>
        <taxon>Opisthorchiida</taxon>
        <taxon>Opisthorchiata</taxon>
        <taxon>Opisthorchiidae</taxon>
        <taxon>Clonorchis</taxon>
    </lineage>
</organism>